<dbReference type="SUPFAM" id="SSF49464">
    <property type="entry name" value="Carboxypeptidase regulatory domain-like"/>
    <property type="match status" value="1"/>
</dbReference>
<dbReference type="InterPro" id="IPR039426">
    <property type="entry name" value="TonB-dep_rcpt-like"/>
</dbReference>
<evidence type="ECO:0000256" key="7">
    <source>
        <dbReference type="ARBA" id="ARBA00023136"/>
    </source>
</evidence>
<dbReference type="InterPro" id="IPR000531">
    <property type="entry name" value="Beta-barrel_TonB"/>
</dbReference>
<dbReference type="PANTHER" id="PTHR30069:SF29">
    <property type="entry name" value="HEMOGLOBIN AND HEMOGLOBIN-HAPTOGLOBIN-BINDING PROTEIN 1-RELATED"/>
    <property type="match status" value="1"/>
</dbReference>
<name>A0A315ZGM1_SEDFL</name>
<keyword evidence="6 11" id="KW-0798">TonB box</keyword>
<evidence type="ECO:0000256" key="10">
    <source>
        <dbReference type="PROSITE-ProRule" id="PRU01360"/>
    </source>
</evidence>
<dbReference type="Gene3D" id="2.170.130.10">
    <property type="entry name" value="TonB-dependent receptor, plug domain"/>
    <property type="match status" value="1"/>
</dbReference>
<sequence>MKRLVFFTILLLSASMLQAQDLATLEGKINEKNTNSSLIAATIVLEELNKGATTDLNGSFKIVDIPAGSYTLKVSSVGFETISQKIEFKAGENKTLNFSLEEETTLIEELVISGTRKAEKLTETPATIEVIGFEQIDELPALNPGELLARQKGVDFFRAGVVGTGINVRGFNSNFNAKNLQVTDGRFSSLIATGLPLGPLNTVIKEDIEQVELVLGPNAALFGPNAHNGLMNTITKDPRKYEGTTIAFNAGNQKMFSSRLRHAEKVNEKFAYKVTAEYSRGEEFEYIDSVYLSPTNPVEELDLNRDFEFFRGEASMIYSPVEDMDITFNYGGSNSTYLAPTNVGRNQIKDWQVHYAQAKFSYKGLFAQVYHTISKTDATYSISDYTKQYYGAIGRGLSEQDARAFALDPAVGALFIDDSKRWNAELQYNRDILGVDVTVGAQWQRDMANSHGTYLLDENEDDFITIDQVGAYAQAEKKFDNGLKLVGALRADNHQVYGFNLLPKAAVVKTFGANSVRLTYGQGIAAPTILNMYGNLFGGLILGNAEGFTLEDGSMIEKQRVEKLQTIELGYKGQPVKNKLFVDANVYYNISRDFLSPVTSIGVANKMGDQNVADVQSAYAAFNGLVFTYINFGEFNTHGADLGINYYFTDEFSTSFNYSYFGYEIDESNLENDFNKDGTVNKLDLLVNAPNHKASLALNYSGKKFFGSIFTRWVEAYDYFSSYQIAAETQDLTYRGVPVVEGARSANAFNYGPLGGFTTFDISAGYRFNETFTASAMVSNVFDTEMREFTAAPPTGRLISLELKINLPSYKK</sequence>
<keyword evidence="5 12" id="KW-0732">Signal</keyword>
<dbReference type="Gene3D" id="2.60.40.1120">
    <property type="entry name" value="Carboxypeptidase-like, regulatory domain"/>
    <property type="match status" value="1"/>
</dbReference>
<keyword evidence="7 10" id="KW-0472">Membrane</keyword>
<feature type="chain" id="PRO_5016266067" evidence="12">
    <location>
        <begin position="20"/>
        <end position="812"/>
    </location>
</feature>
<feature type="signal peptide" evidence="12">
    <location>
        <begin position="1"/>
        <end position="19"/>
    </location>
</feature>
<dbReference type="AlphaFoldDB" id="A0A315ZGM1"/>
<dbReference type="PROSITE" id="PS52016">
    <property type="entry name" value="TONB_DEPENDENT_REC_3"/>
    <property type="match status" value="1"/>
</dbReference>
<comment type="subcellular location">
    <subcellularLocation>
        <location evidence="1 10">Cell outer membrane</location>
        <topology evidence="1 10">Multi-pass membrane protein</topology>
    </subcellularLocation>
</comment>
<evidence type="ECO:0000256" key="4">
    <source>
        <dbReference type="ARBA" id="ARBA00022692"/>
    </source>
</evidence>
<keyword evidence="3 10" id="KW-1134">Transmembrane beta strand</keyword>
<evidence type="ECO:0000313" key="15">
    <source>
        <dbReference type="EMBL" id="PWJ44736.1"/>
    </source>
</evidence>
<dbReference type="InterPro" id="IPR036942">
    <property type="entry name" value="Beta-barrel_TonB_sf"/>
</dbReference>
<evidence type="ECO:0000256" key="5">
    <source>
        <dbReference type="ARBA" id="ARBA00022729"/>
    </source>
</evidence>
<gene>
    <name evidence="15" type="ORF">BC781_1011107</name>
</gene>
<dbReference type="GO" id="GO:0009279">
    <property type="term" value="C:cell outer membrane"/>
    <property type="evidence" value="ECO:0007669"/>
    <property type="project" value="UniProtKB-SubCell"/>
</dbReference>
<dbReference type="GO" id="GO:0015344">
    <property type="term" value="F:siderophore uptake transmembrane transporter activity"/>
    <property type="evidence" value="ECO:0007669"/>
    <property type="project" value="TreeGrafter"/>
</dbReference>
<proteinExistence type="inferred from homology"/>
<accession>A0A315ZGM1</accession>
<dbReference type="InterPro" id="IPR037066">
    <property type="entry name" value="Plug_dom_sf"/>
</dbReference>
<dbReference type="Proteomes" id="UP000245535">
    <property type="component" value="Unassembled WGS sequence"/>
</dbReference>
<keyword evidence="2 10" id="KW-0813">Transport</keyword>
<keyword evidence="8 15" id="KW-0675">Receptor</keyword>
<evidence type="ECO:0000313" key="16">
    <source>
        <dbReference type="Proteomes" id="UP000245535"/>
    </source>
</evidence>
<keyword evidence="16" id="KW-1185">Reference proteome</keyword>
<dbReference type="Gene3D" id="2.40.170.20">
    <property type="entry name" value="TonB-dependent receptor, beta-barrel domain"/>
    <property type="match status" value="1"/>
</dbReference>
<dbReference type="SUPFAM" id="SSF56935">
    <property type="entry name" value="Porins"/>
    <property type="match status" value="1"/>
</dbReference>
<evidence type="ECO:0000259" key="13">
    <source>
        <dbReference type="Pfam" id="PF00593"/>
    </source>
</evidence>
<dbReference type="GO" id="GO:0044718">
    <property type="term" value="P:siderophore transmembrane transport"/>
    <property type="evidence" value="ECO:0007669"/>
    <property type="project" value="TreeGrafter"/>
</dbReference>
<dbReference type="InterPro" id="IPR012910">
    <property type="entry name" value="Plug_dom"/>
</dbReference>
<evidence type="ECO:0000256" key="9">
    <source>
        <dbReference type="ARBA" id="ARBA00023237"/>
    </source>
</evidence>
<comment type="caution">
    <text evidence="15">The sequence shown here is derived from an EMBL/GenBank/DDBJ whole genome shotgun (WGS) entry which is preliminary data.</text>
</comment>
<organism evidence="15 16">
    <name type="scientific">Sediminitomix flava</name>
    <dbReference type="NCBI Taxonomy" id="379075"/>
    <lineage>
        <taxon>Bacteria</taxon>
        <taxon>Pseudomonadati</taxon>
        <taxon>Bacteroidota</taxon>
        <taxon>Cytophagia</taxon>
        <taxon>Cytophagales</taxon>
        <taxon>Flammeovirgaceae</taxon>
        <taxon>Sediminitomix</taxon>
    </lineage>
</organism>
<dbReference type="OrthoDB" id="9758472at2"/>
<dbReference type="Pfam" id="PF13715">
    <property type="entry name" value="CarbopepD_reg_2"/>
    <property type="match status" value="1"/>
</dbReference>
<dbReference type="InterPro" id="IPR008969">
    <property type="entry name" value="CarboxyPept-like_regulatory"/>
</dbReference>
<evidence type="ECO:0000256" key="8">
    <source>
        <dbReference type="ARBA" id="ARBA00023170"/>
    </source>
</evidence>
<evidence type="ECO:0000259" key="14">
    <source>
        <dbReference type="Pfam" id="PF07715"/>
    </source>
</evidence>
<dbReference type="Pfam" id="PF07715">
    <property type="entry name" value="Plug"/>
    <property type="match status" value="1"/>
</dbReference>
<feature type="domain" description="TonB-dependent receptor-like beta-barrel" evidence="13">
    <location>
        <begin position="327"/>
        <end position="781"/>
    </location>
</feature>
<dbReference type="EMBL" id="QGDO01000001">
    <property type="protein sequence ID" value="PWJ44736.1"/>
    <property type="molecule type" value="Genomic_DNA"/>
</dbReference>
<evidence type="ECO:0000256" key="1">
    <source>
        <dbReference type="ARBA" id="ARBA00004571"/>
    </source>
</evidence>
<dbReference type="RefSeq" id="WP_109616209.1">
    <property type="nucleotide sequence ID" value="NZ_QGDO01000001.1"/>
</dbReference>
<keyword evidence="4 10" id="KW-0812">Transmembrane</keyword>
<protein>
    <submittedName>
        <fullName evidence="15">Iron complex outermembrane receptor protein</fullName>
    </submittedName>
</protein>
<evidence type="ECO:0000256" key="6">
    <source>
        <dbReference type="ARBA" id="ARBA00023077"/>
    </source>
</evidence>
<evidence type="ECO:0000256" key="12">
    <source>
        <dbReference type="SAM" id="SignalP"/>
    </source>
</evidence>
<evidence type="ECO:0000256" key="11">
    <source>
        <dbReference type="RuleBase" id="RU003357"/>
    </source>
</evidence>
<evidence type="ECO:0000256" key="3">
    <source>
        <dbReference type="ARBA" id="ARBA00022452"/>
    </source>
</evidence>
<comment type="similarity">
    <text evidence="10 11">Belongs to the TonB-dependent receptor family.</text>
</comment>
<evidence type="ECO:0000256" key="2">
    <source>
        <dbReference type="ARBA" id="ARBA00022448"/>
    </source>
</evidence>
<dbReference type="Pfam" id="PF00593">
    <property type="entry name" value="TonB_dep_Rec_b-barrel"/>
    <property type="match status" value="1"/>
</dbReference>
<dbReference type="PANTHER" id="PTHR30069">
    <property type="entry name" value="TONB-DEPENDENT OUTER MEMBRANE RECEPTOR"/>
    <property type="match status" value="1"/>
</dbReference>
<keyword evidence="9 10" id="KW-0998">Cell outer membrane</keyword>
<feature type="domain" description="TonB-dependent receptor plug" evidence="14">
    <location>
        <begin position="121"/>
        <end position="229"/>
    </location>
</feature>
<reference evidence="15 16" key="1">
    <citation type="submission" date="2018-03" db="EMBL/GenBank/DDBJ databases">
        <title>Genomic Encyclopedia of Archaeal and Bacterial Type Strains, Phase II (KMG-II): from individual species to whole genera.</title>
        <authorList>
            <person name="Goeker M."/>
        </authorList>
    </citation>
    <scope>NUCLEOTIDE SEQUENCE [LARGE SCALE GENOMIC DNA]</scope>
    <source>
        <strain evidence="15 16">DSM 28229</strain>
    </source>
</reference>